<reference evidence="1 2" key="1">
    <citation type="journal article" date="2019" name="Emerg. Microbes Infect.">
        <title>Comprehensive subspecies identification of 175 nontuberculous mycobacteria species based on 7547 genomic profiles.</title>
        <authorList>
            <person name="Matsumoto Y."/>
            <person name="Kinjo T."/>
            <person name="Motooka D."/>
            <person name="Nabeya D."/>
            <person name="Jung N."/>
            <person name="Uechi K."/>
            <person name="Horii T."/>
            <person name="Iida T."/>
            <person name="Fujita J."/>
            <person name="Nakamura S."/>
        </authorList>
    </citation>
    <scope>NUCLEOTIDE SEQUENCE [LARGE SCALE GENOMIC DNA]</scope>
    <source>
        <strain evidence="1 2">JCM 6375</strain>
    </source>
</reference>
<organism evidence="1 2">
    <name type="scientific">Mycolicibacterium moriokaense</name>
    <dbReference type="NCBI Taxonomy" id="39691"/>
    <lineage>
        <taxon>Bacteria</taxon>
        <taxon>Bacillati</taxon>
        <taxon>Actinomycetota</taxon>
        <taxon>Actinomycetes</taxon>
        <taxon>Mycobacteriales</taxon>
        <taxon>Mycobacteriaceae</taxon>
        <taxon>Mycolicibacterium</taxon>
    </lineage>
</organism>
<gene>
    <name evidence="1" type="ORF">MMOR_37000</name>
</gene>
<keyword evidence="2" id="KW-1185">Reference proteome</keyword>
<sequence>MNGVWFAAMVAILVGAGVVAQLGWQLPEKAEVKRVFRLHRPRSGLVRAAASTTAAAADPR</sequence>
<proteinExistence type="predicted"/>
<accession>A0AAD1M7S4</accession>
<name>A0AAD1M7S4_9MYCO</name>
<dbReference type="RefSeq" id="WP_083149540.1">
    <property type="nucleotide sequence ID" value="NZ_AP022560.1"/>
</dbReference>
<evidence type="ECO:0000313" key="1">
    <source>
        <dbReference type="EMBL" id="BBX02764.1"/>
    </source>
</evidence>
<dbReference type="EMBL" id="AP022560">
    <property type="protein sequence ID" value="BBX02764.1"/>
    <property type="molecule type" value="Genomic_DNA"/>
</dbReference>
<protein>
    <submittedName>
        <fullName evidence="1">Uncharacterized protein</fullName>
    </submittedName>
</protein>
<dbReference type="KEGG" id="mmor:MMOR_37000"/>
<dbReference type="AlphaFoldDB" id="A0AAD1M7S4"/>
<dbReference type="Proteomes" id="UP000466681">
    <property type="component" value="Chromosome"/>
</dbReference>
<evidence type="ECO:0000313" key="2">
    <source>
        <dbReference type="Proteomes" id="UP000466681"/>
    </source>
</evidence>